<gene>
    <name evidence="2" type="ORF">FSC09_02525</name>
</gene>
<dbReference type="AlphaFoldDB" id="A0A6C0XZP6"/>
<name>A0A6C0XZP6_9GAMM</name>
<dbReference type="Proteomes" id="UP000503440">
    <property type="component" value="Chromosome"/>
</dbReference>
<accession>A0A6C0XZP6</accession>
<evidence type="ECO:0000313" key="2">
    <source>
        <dbReference type="EMBL" id="QIC69369.1"/>
    </source>
</evidence>
<reference evidence="2 3" key="1">
    <citation type="submission" date="2019-09" db="EMBL/GenBank/DDBJ databases">
        <title>Non-baumannii Acinetobacter spp. carrying blaNDM-1 isolated in China.</title>
        <authorList>
            <person name="Cui C."/>
            <person name="Chen C."/>
            <person name="Sun J."/>
            <person name="Liu Y."/>
        </authorList>
    </citation>
    <scope>NUCLEOTIDE SEQUENCE [LARGE SCALE GENOMIC DNA]</scope>
    <source>
        <strain evidence="2 3">B18</strain>
    </source>
</reference>
<feature type="chain" id="PRO_5025539842" evidence="1">
    <location>
        <begin position="23"/>
        <end position="203"/>
    </location>
</feature>
<feature type="signal peptide" evidence="1">
    <location>
        <begin position="1"/>
        <end position="22"/>
    </location>
</feature>
<organism evidence="2 3">
    <name type="scientific">Acinetobacter indicus</name>
    <dbReference type="NCBI Taxonomy" id="756892"/>
    <lineage>
        <taxon>Bacteria</taxon>
        <taxon>Pseudomonadati</taxon>
        <taxon>Pseudomonadota</taxon>
        <taxon>Gammaproteobacteria</taxon>
        <taxon>Moraxellales</taxon>
        <taxon>Moraxellaceae</taxon>
        <taxon>Acinetobacter</taxon>
    </lineage>
</organism>
<sequence>MKTMTKIALVSVGLLSVGTLTACQSTNSTATPEREGRMAHSMHGKHARLSPEQREQWQQLRTERRQMMQQIKTACEGKAAGQVVQVKAGEKTVNGTCTLIFTPERQQLKHSREHRPMRGDVRQFKQHAAQTGALTDAKRAELVKQYDQRLAQRQARQQAMANACNGKTAGQTVKIKLGDKSVNGQCSLRFKPNTAVTIPAKVA</sequence>
<evidence type="ECO:0000256" key="1">
    <source>
        <dbReference type="SAM" id="SignalP"/>
    </source>
</evidence>
<proteinExistence type="predicted"/>
<evidence type="ECO:0000313" key="3">
    <source>
        <dbReference type="Proteomes" id="UP000503440"/>
    </source>
</evidence>
<dbReference type="RefSeq" id="WP_163145453.1">
    <property type="nucleotide sequence ID" value="NZ_CP044455.1"/>
</dbReference>
<dbReference type="PROSITE" id="PS51257">
    <property type="entry name" value="PROKAR_LIPOPROTEIN"/>
    <property type="match status" value="1"/>
</dbReference>
<protein>
    <submittedName>
        <fullName evidence="2">Uncharacterized protein</fullName>
    </submittedName>
</protein>
<keyword evidence="1" id="KW-0732">Signal</keyword>
<dbReference type="EMBL" id="CP044455">
    <property type="protein sequence ID" value="QIC69369.1"/>
    <property type="molecule type" value="Genomic_DNA"/>
</dbReference>